<keyword evidence="1" id="KW-0472">Membrane</keyword>
<dbReference type="RefSeq" id="WP_367854747.1">
    <property type="nucleotide sequence ID" value="NZ_JBFOHK010000003.1"/>
</dbReference>
<dbReference type="EMBL" id="JBFOHK010000003">
    <property type="protein sequence ID" value="MEW9572682.1"/>
    <property type="molecule type" value="Genomic_DNA"/>
</dbReference>
<protein>
    <recommendedName>
        <fullName evidence="4">DUF1461 domain-containing protein</fullName>
    </recommendedName>
</protein>
<reference evidence="2 3" key="1">
    <citation type="submission" date="2024-06" db="EMBL/GenBank/DDBJ databases">
        <authorList>
            <person name="Woo H."/>
        </authorList>
    </citation>
    <scope>NUCLEOTIDE SEQUENCE [LARGE SCALE GENOMIC DNA]</scope>
    <source>
        <strain evidence="2 3">Si-c</strain>
    </source>
</reference>
<keyword evidence="3" id="KW-1185">Reference proteome</keyword>
<organism evidence="2 3">
    <name type="scientific">Rhodanobacter lycopersici</name>
    <dbReference type="NCBI Taxonomy" id="3162487"/>
    <lineage>
        <taxon>Bacteria</taxon>
        <taxon>Pseudomonadati</taxon>
        <taxon>Pseudomonadota</taxon>
        <taxon>Gammaproteobacteria</taxon>
        <taxon>Lysobacterales</taxon>
        <taxon>Rhodanobacteraceae</taxon>
        <taxon>Rhodanobacter</taxon>
    </lineage>
</organism>
<keyword evidence="1" id="KW-1133">Transmembrane helix</keyword>
<comment type="caution">
    <text evidence="2">The sequence shown here is derived from an EMBL/GenBank/DDBJ whole genome shotgun (WGS) entry which is preliminary data.</text>
</comment>
<evidence type="ECO:0000313" key="2">
    <source>
        <dbReference type="EMBL" id="MEW9572682.1"/>
    </source>
</evidence>
<evidence type="ECO:0008006" key="4">
    <source>
        <dbReference type="Google" id="ProtNLM"/>
    </source>
</evidence>
<evidence type="ECO:0000313" key="3">
    <source>
        <dbReference type="Proteomes" id="UP001556220"/>
    </source>
</evidence>
<accession>A0ABV3QFT2</accession>
<gene>
    <name evidence="2" type="ORF">ABQJ54_13060</name>
</gene>
<dbReference type="Proteomes" id="UP001556220">
    <property type="component" value="Unassembled WGS sequence"/>
</dbReference>
<keyword evidence="1" id="KW-0812">Transmembrane</keyword>
<feature type="transmembrane region" description="Helical" evidence="1">
    <location>
        <begin position="69"/>
        <end position="91"/>
    </location>
</feature>
<proteinExistence type="predicted"/>
<name>A0ABV3QFT2_9GAMM</name>
<evidence type="ECO:0000256" key="1">
    <source>
        <dbReference type="SAM" id="Phobius"/>
    </source>
</evidence>
<sequence length="98" mass="10562">MIKRILLAFAIGVLATAALFALSFAADSFGFTSLANGFLWQNTLLQSFAPLGNMGTPERPVYEGTPLNFLAFLASVPLGIVIYSVMAYAVLSMVRRRA</sequence>